<organism evidence="2">
    <name type="scientific">Rhizobium leguminosarum bv. trifolii WSM2297</name>
    <dbReference type="NCBI Taxonomy" id="754762"/>
    <lineage>
        <taxon>Bacteria</taxon>
        <taxon>Pseudomonadati</taxon>
        <taxon>Pseudomonadota</taxon>
        <taxon>Alphaproteobacteria</taxon>
        <taxon>Hyphomicrobiales</taxon>
        <taxon>Rhizobiaceae</taxon>
        <taxon>Rhizobium/Agrobacterium group</taxon>
        <taxon>Rhizobium</taxon>
    </lineage>
</organism>
<dbReference type="AlphaFoldDB" id="J0WGG9"/>
<dbReference type="HOGENOM" id="CLU_2555904_0_0_5"/>
<evidence type="ECO:0000313" key="1">
    <source>
        <dbReference type="EMBL" id="EJC83295.1"/>
    </source>
</evidence>
<dbReference type="EMBL" id="JH719393">
    <property type="protein sequence ID" value="EJC83295.1"/>
    <property type="molecule type" value="Genomic_DNA"/>
</dbReference>
<dbReference type="Proteomes" id="UP000005732">
    <property type="component" value="Unassembled WGS sequence"/>
</dbReference>
<protein>
    <submittedName>
        <fullName evidence="2">Uncharacterized protein</fullName>
    </submittedName>
</protein>
<gene>
    <name evidence="1" type="ORF">Rleg4DRAFT_5047</name>
    <name evidence="2" type="ORF">Rleg4DRAFT_6974</name>
</gene>
<name>J0WGG9_RHILT</name>
<dbReference type="EMBL" id="JH719393">
    <property type="protein sequence ID" value="EJC85111.1"/>
    <property type="molecule type" value="Genomic_DNA"/>
</dbReference>
<sequence>MVGAADQSCRNYESWFSTLEGAGALEVANIFARLEASNAIEREHGFGAALDLNHRYVQQLIEWDQLGAERHPRRNNRSVFGE</sequence>
<accession>J0WGG9</accession>
<proteinExistence type="predicted"/>
<reference evidence="2" key="1">
    <citation type="submission" date="2012-02" db="EMBL/GenBank/DDBJ databases">
        <title>Improved High-Quality Draft Sequence of Rhizobium leguminosarum bv. trifolii WSM2297.</title>
        <authorList>
            <consortium name="US DOE Joint Genome Institute"/>
            <person name="Lucas S."/>
            <person name="Han J."/>
            <person name="Lapidus A."/>
            <person name="Cheng J.-F."/>
            <person name="Goodwin L."/>
            <person name="Pitluck S."/>
            <person name="Peters L."/>
            <person name="Ovchinnikova G."/>
            <person name="Zhang X."/>
            <person name="Detter J.C."/>
            <person name="Han C."/>
            <person name="Tapia R."/>
            <person name="Land M."/>
            <person name="Hauser L."/>
            <person name="Kyrpides N."/>
            <person name="Ivanova N."/>
            <person name="Pagani I."/>
            <person name="Brau L."/>
            <person name="Yates R."/>
            <person name="O'Hara G."/>
            <person name="Rui T."/>
            <person name="Howieson J."/>
            <person name="Reeve W."/>
            <person name="Woyke T."/>
        </authorList>
    </citation>
    <scope>NUCLEOTIDE SEQUENCE [LARGE SCALE GENOMIC DNA]</scope>
    <source>
        <strain evidence="2">WSM2297</strain>
    </source>
</reference>
<dbReference type="RefSeq" id="WP_003575454.1">
    <property type="nucleotide sequence ID" value="NZ_JH719393.1"/>
</dbReference>
<evidence type="ECO:0000313" key="2">
    <source>
        <dbReference type="EMBL" id="EJC85111.1"/>
    </source>
</evidence>